<evidence type="ECO:0000256" key="2">
    <source>
        <dbReference type="ARBA" id="ARBA00022448"/>
    </source>
</evidence>
<keyword evidence="3" id="KW-1003">Cell membrane</keyword>
<dbReference type="GO" id="GO:0022857">
    <property type="term" value="F:transmembrane transporter activity"/>
    <property type="evidence" value="ECO:0007669"/>
    <property type="project" value="TreeGrafter"/>
</dbReference>
<dbReference type="GO" id="GO:0005886">
    <property type="term" value="C:plasma membrane"/>
    <property type="evidence" value="ECO:0007669"/>
    <property type="project" value="UniProtKB-SubCell"/>
</dbReference>
<gene>
    <name evidence="10" type="ORF">METZ01_LOCUS65110</name>
</gene>
<evidence type="ECO:0000256" key="7">
    <source>
        <dbReference type="ARBA" id="ARBA00023136"/>
    </source>
</evidence>
<keyword evidence="2" id="KW-0813">Transport</keyword>
<proteinExistence type="predicted"/>
<dbReference type="GO" id="GO:0015740">
    <property type="term" value="P:C4-dicarboxylate transport"/>
    <property type="evidence" value="ECO:0007669"/>
    <property type="project" value="TreeGrafter"/>
</dbReference>
<evidence type="ECO:0000256" key="1">
    <source>
        <dbReference type="ARBA" id="ARBA00004429"/>
    </source>
</evidence>
<keyword evidence="4" id="KW-0997">Cell inner membrane</keyword>
<evidence type="ECO:0000256" key="8">
    <source>
        <dbReference type="SAM" id="Phobius"/>
    </source>
</evidence>
<dbReference type="PANTHER" id="PTHR35011">
    <property type="entry name" value="2,3-DIKETO-L-GULONATE TRAP TRANSPORTER SMALL PERMEASE PROTEIN YIAM"/>
    <property type="match status" value="1"/>
</dbReference>
<evidence type="ECO:0000256" key="3">
    <source>
        <dbReference type="ARBA" id="ARBA00022475"/>
    </source>
</evidence>
<dbReference type="InterPro" id="IPR007387">
    <property type="entry name" value="TRAP_DctQ"/>
</dbReference>
<keyword evidence="5 8" id="KW-0812">Transmembrane</keyword>
<dbReference type="EMBL" id="UINC01004160">
    <property type="protein sequence ID" value="SVA12256.1"/>
    <property type="molecule type" value="Genomic_DNA"/>
</dbReference>
<feature type="transmembrane region" description="Helical" evidence="8">
    <location>
        <begin position="48"/>
        <end position="66"/>
    </location>
</feature>
<sequence>MFEAIHKSSERLLGILLVICFVVLVVDVVLGVFWRYALSSPIGWTEELATFLMVWLVFLGSTYAYLLNSHLGIDLLDRQLDPEVKRLMNGFAHTLVLLFSIGVFVYGGVNLFIERWDSGQLMPTLGIRKAWFYLSVPVSGVLFIVFSLEKVLIYKEEEKES</sequence>
<organism evidence="10">
    <name type="scientific">marine metagenome</name>
    <dbReference type="NCBI Taxonomy" id="408172"/>
    <lineage>
        <taxon>unclassified sequences</taxon>
        <taxon>metagenomes</taxon>
        <taxon>ecological metagenomes</taxon>
    </lineage>
</organism>
<evidence type="ECO:0000256" key="4">
    <source>
        <dbReference type="ARBA" id="ARBA00022519"/>
    </source>
</evidence>
<evidence type="ECO:0000256" key="5">
    <source>
        <dbReference type="ARBA" id="ARBA00022692"/>
    </source>
</evidence>
<feature type="transmembrane region" description="Helical" evidence="8">
    <location>
        <begin position="131"/>
        <end position="153"/>
    </location>
</feature>
<dbReference type="AlphaFoldDB" id="A0A381T7U8"/>
<reference evidence="10" key="1">
    <citation type="submission" date="2018-05" db="EMBL/GenBank/DDBJ databases">
        <authorList>
            <person name="Lanie J.A."/>
            <person name="Ng W.-L."/>
            <person name="Kazmierczak K.M."/>
            <person name="Andrzejewski T.M."/>
            <person name="Davidsen T.M."/>
            <person name="Wayne K.J."/>
            <person name="Tettelin H."/>
            <person name="Glass J.I."/>
            <person name="Rusch D."/>
            <person name="Podicherti R."/>
            <person name="Tsui H.-C.T."/>
            <person name="Winkler M.E."/>
        </authorList>
    </citation>
    <scope>NUCLEOTIDE SEQUENCE</scope>
</reference>
<evidence type="ECO:0000313" key="10">
    <source>
        <dbReference type="EMBL" id="SVA12256.1"/>
    </source>
</evidence>
<feature type="transmembrane region" description="Helical" evidence="8">
    <location>
        <begin position="12"/>
        <end position="36"/>
    </location>
</feature>
<dbReference type="Pfam" id="PF04290">
    <property type="entry name" value="DctQ"/>
    <property type="match status" value="1"/>
</dbReference>
<evidence type="ECO:0000256" key="6">
    <source>
        <dbReference type="ARBA" id="ARBA00022989"/>
    </source>
</evidence>
<comment type="subcellular location">
    <subcellularLocation>
        <location evidence="1">Cell inner membrane</location>
        <topology evidence="1">Multi-pass membrane protein</topology>
    </subcellularLocation>
</comment>
<protein>
    <recommendedName>
        <fullName evidence="9">Tripartite ATP-independent periplasmic transporters DctQ component domain-containing protein</fullName>
    </recommendedName>
</protein>
<dbReference type="InterPro" id="IPR055348">
    <property type="entry name" value="DctQ"/>
</dbReference>
<name>A0A381T7U8_9ZZZZ</name>
<accession>A0A381T7U8</accession>
<keyword evidence="6 8" id="KW-1133">Transmembrane helix</keyword>
<feature type="transmembrane region" description="Helical" evidence="8">
    <location>
        <begin position="87"/>
        <end position="111"/>
    </location>
</feature>
<dbReference type="PANTHER" id="PTHR35011:SF11">
    <property type="entry name" value="TRAP TRANSPORTER SMALL PERMEASE PROTEIN"/>
    <property type="match status" value="1"/>
</dbReference>
<evidence type="ECO:0000259" key="9">
    <source>
        <dbReference type="Pfam" id="PF04290"/>
    </source>
</evidence>
<keyword evidence="7 8" id="KW-0472">Membrane</keyword>
<feature type="domain" description="Tripartite ATP-independent periplasmic transporters DctQ component" evidence="9">
    <location>
        <begin position="26"/>
        <end position="151"/>
    </location>
</feature>